<keyword evidence="3" id="KW-1185">Reference proteome</keyword>
<dbReference type="EMBL" id="JBHUMM010000011">
    <property type="protein sequence ID" value="MFD2671462.1"/>
    <property type="molecule type" value="Genomic_DNA"/>
</dbReference>
<reference evidence="3" key="1">
    <citation type="journal article" date="2019" name="Int. J. Syst. Evol. Microbiol.">
        <title>The Global Catalogue of Microorganisms (GCM) 10K type strain sequencing project: providing services to taxonomists for standard genome sequencing and annotation.</title>
        <authorList>
            <consortium name="The Broad Institute Genomics Platform"/>
            <consortium name="The Broad Institute Genome Sequencing Center for Infectious Disease"/>
            <person name="Wu L."/>
            <person name="Ma J."/>
        </authorList>
    </citation>
    <scope>NUCLEOTIDE SEQUENCE [LARGE SCALE GENOMIC DNA]</scope>
    <source>
        <strain evidence="3">KCTC 33676</strain>
    </source>
</reference>
<comment type="caution">
    <text evidence="2">The sequence shown here is derived from an EMBL/GenBank/DDBJ whole genome shotgun (WGS) entry which is preliminary data.</text>
</comment>
<keyword evidence="1" id="KW-0732">Signal</keyword>
<feature type="signal peptide" evidence="1">
    <location>
        <begin position="1"/>
        <end position="25"/>
    </location>
</feature>
<feature type="chain" id="PRO_5046794388" evidence="1">
    <location>
        <begin position="26"/>
        <end position="257"/>
    </location>
</feature>
<name>A0ABW5R8S8_9BACL</name>
<protein>
    <submittedName>
        <fullName evidence="2">Uncharacterized protein</fullName>
    </submittedName>
</protein>
<proteinExistence type="predicted"/>
<sequence>MKLKKKLVAILLGLILSFSSVIALAEETAEDPGVQEFKLEVEKQRAKMIKKIKNIKADSDFKIVEQQGPSTFSFTYSDEIKTEADKERYKQKVEGFEGLATQTDFGFDAKWPNGSSMGVLNNGFEDTVIDSNPWFSDEELWANGDGYYGHFKQSSSTTQWSSLYNIKDTFKIGGTNMTSATVQFPSLTTSVQRTSTSVDGTVEWNSRQAGSRWDRIYGEIYVESQNIKSYYHSSSANADYGSSYSVYTQANLNLDID</sequence>
<gene>
    <name evidence="2" type="ORF">ACFSUC_07560</name>
</gene>
<organism evidence="2 3">
    <name type="scientific">Marinicrinis sediminis</name>
    <dbReference type="NCBI Taxonomy" id="1652465"/>
    <lineage>
        <taxon>Bacteria</taxon>
        <taxon>Bacillati</taxon>
        <taxon>Bacillota</taxon>
        <taxon>Bacilli</taxon>
        <taxon>Bacillales</taxon>
        <taxon>Paenibacillaceae</taxon>
    </lineage>
</organism>
<dbReference type="RefSeq" id="WP_379928934.1">
    <property type="nucleotide sequence ID" value="NZ_JBHUMM010000011.1"/>
</dbReference>
<evidence type="ECO:0000313" key="2">
    <source>
        <dbReference type="EMBL" id="MFD2671462.1"/>
    </source>
</evidence>
<dbReference type="Proteomes" id="UP001597497">
    <property type="component" value="Unassembled WGS sequence"/>
</dbReference>
<evidence type="ECO:0000313" key="3">
    <source>
        <dbReference type="Proteomes" id="UP001597497"/>
    </source>
</evidence>
<accession>A0ABW5R8S8</accession>
<evidence type="ECO:0000256" key="1">
    <source>
        <dbReference type="SAM" id="SignalP"/>
    </source>
</evidence>